<dbReference type="PANTHER" id="PTHR43156:SF2">
    <property type="entry name" value="STAGE II SPORULATION PROTEIN E"/>
    <property type="match status" value="1"/>
</dbReference>
<dbReference type="SUPFAM" id="SSF52172">
    <property type="entry name" value="CheY-like"/>
    <property type="match status" value="1"/>
</dbReference>
<dbReference type="SUPFAM" id="SSF81606">
    <property type="entry name" value="PP2C-like"/>
    <property type="match status" value="1"/>
</dbReference>
<evidence type="ECO:0000259" key="3">
    <source>
        <dbReference type="PROSITE" id="PS50110"/>
    </source>
</evidence>
<dbReference type="SMART" id="SM00448">
    <property type="entry name" value="REC"/>
    <property type="match status" value="1"/>
</dbReference>
<keyword evidence="2" id="KW-0597">Phosphoprotein</keyword>
<evidence type="ECO:0000256" key="1">
    <source>
        <dbReference type="ARBA" id="ARBA00022801"/>
    </source>
</evidence>
<feature type="modified residue" description="4-aspartylphosphate" evidence="2">
    <location>
        <position position="71"/>
    </location>
</feature>
<dbReference type="PROSITE" id="PS50110">
    <property type="entry name" value="RESPONSE_REGULATORY"/>
    <property type="match status" value="1"/>
</dbReference>
<evidence type="ECO:0000313" key="5">
    <source>
        <dbReference type="Proteomes" id="UP001158067"/>
    </source>
</evidence>
<dbReference type="InterPro" id="IPR001932">
    <property type="entry name" value="PPM-type_phosphatase-like_dom"/>
</dbReference>
<sequence length="392" mass="42802">MAEPSPSLNSKSDPVCIANHNVLLVEDSETDAVIIKMNLSRDARFVVTHAKSLGQAFGVLGEAEITVIILDLNLPDSVGIETFDSIHARYPALPVVILSGEEDVELALQAVANEAQDYLPKKDVNPQLLTRSLLYAIERQARLLAERHNSIVESELQVARTIQQQMLPTQAPILAGYEIAAVCEPTKQCGGDFFDFLQLGEGILDFVVGDVSNHGFGSALIMVGARRALRTCARMHGDVGKILTVANQSIFEDTGGEHFVTLFYGRLNPVDHVLTYSAAGHPVWMISADGTIQALESHGLPLGLIEENQYNDTETIALHPGDLLLAPTDGAYEAMNEHGDHYGTDRMFEVVAKNRDKSTAEIRDALIADIRHFCQPLQPFDDVTVAILKVQD</sequence>
<organism evidence="4 5">
    <name type="scientific">Neorhodopirellula lusitana</name>
    <dbReference type="NCBI Taxonomy" id="445327"/>
    <lineage>
        <taxon>Bacteria</taxon>
        <taxon>Pseudomonadati</taxon>
        <taxon>Planctomycetota</taxon>
        <taxon>Planctomycetia</taxon>
        <taxon>Pirellulales</taxon>
        <taxon>Pirellulaceae</taxon>
        <taxon>Neorhodopirellula</taxon>
    </lineage>
</organism>
<protein>
    <submittedName>
        <fullName evidence="4">Serine phosphatase RsbU, regulator of sigma subunit</fullName>
    </submittedName>
</protein>
<dbReference type="Proteomes" id="UP001158067">
    <property type="component" value="Unassembled WGS sequence"/>
</dbReference>
<proteinExistence type="predicted"/>
<evidence type="ECO:0000256" key="2">
    <source>
        <dbReference type="PROSITE-ProRule" id="PRU00169"/>
    </source>
</evidence>
<dbReference type="RefSeq" id="WP_283430495.1">
    <property type="nucleotide sequence ID" value="NZ_FXUG01000001.1"/>
</dbReference>
<dbReference type="Pfam" id="PF07228">
    <property type="entry name" value="SpoIIE"/>
    <property type="match status" value="1"/>
</dbReference>
<dbReference type="Gene3D" id="3.60.40.10">
    <property type="entry name" value="PPM-type phosphatase domain"/>
    <property type="match status" value="1"/>
</dbReference>
<dbReference type="InterPro" id="IPR036457">
    <property type="entry name" value="PPM-type-like_dom_sf"/>
</dbReference>
<dbReference type="InterPro" id="IPR011006">
    <property type="entry name" value="CheY-like_superfamily"/>
</dbReference>
<dbReference type="InterPro" id="IPR001789">
    <property type="entry name" value="Sig_transdc_resp-reg_receiver"/>
</dbReference>
<accession>A0ABY1PNN5</accession>
<gene>
    <name evidence="4" type="ORF">SAMN06265222_101241</name>
</gene>
<dbReference type="InterPro" id="IPR052016">
    <property type="entry name" value="Bact_Sigma-Reg"/>
</dbReference>
<name>A0ABY1PNN5_9BACT</name>
<dbReference type="Gene3D" id="3.40.50.2300">
    <property type="match status" value="1"/>
</dbReference>
<feature type="domain" description="Response regulatory" evidence="3">
    <location>
        <begin position="21"/>
        <end position="136"/>
    </location>
</feature>
<dbReference type="CDD" id="cd00156">
    <property type="entry name" value="REC"/>
    <property type="match status" value="1"/>
</dbReference>
<keyword evidence="5" id="KW-1185">Reference proteome</keyword>
<dbReference type="EMBL" id="FXUG01000001">
    <property type="protein sequence ID" value="SMP39061.1"/>
    <property type="molecule type" value="Genomic_DNA"/>
</dbReference>
<dbReference type="Pfam" id="PF00072">
    <property type="entry name" value="Response_reg"/>
    <property type="match status" value="1"/>
</dbReference>
<dbReference type="PANTHER" id="PTHR43156">
    <property type="entry name" value="STAGE II SPORULATION PROTEIN E-RELATED"/>
    <property type="match status" value="1"/>
</dbReference>
<reference evidence="4 5" key="1">
    <citation type="submission" date="2017-05" db="EMBL/GenBank/DDBJ databases">
        <authorList>
            <person name="Varghese N."/>
            <person name="Submissions S."/>
        </authorList>
    </citation>
    <scope>NUCLEOTIDE SEQUENCE [LARGE SCALE GENOMIC DNA]</scope>
    <source>
        <strain evidence="4 5">DSM 25457</strain>
    </source>
</reference>
<comment type="caution">
    <text evidence="4">The sequence shown here is derived from an EMBL/GenBank/DDBJ whole genome shotgun (WGS) entry which is preliminary data.</text>
</comment>
<keyword evidence="1" id="KW-0378">Hydrolase</keyword>
<evidence type="ECO:0000313" key="4">
    <source>
        <dbReference type="EMBL" id="SMP39061.1"/>
    </source>
</evidence>
<dbReference type="SMART" id="SM00331">
    <property type="entry name" value="PP2C_SIG"/>
    <property type="match status" value="1"/>
</dbReference>